<keyword evidence="5 10" id="KW-0812">Transmembrane</keyword>
<keyword evidence="7 10" id="KW-1133">Transmembrane helix</keyword>
<dbReference type="RefSeq" id="WP_197001193.1">
    <property type="nucleotide sequence ID" value="NZ_BONS01000032.1"/>
</dbReference>
<dbReference type="Pfam" id="PF00474">
    <property type="entry name" value="SSF"/>
    <property type="match status" value="1"/>
</dbReference>
<dbReference type="InterPro" id="IPR038377">
    <property type="entry name" value="Na/Glc_symporter_sf"/>
</dbReference>
<name>A0A8J7KMD4_9ACTN</name>
<dbReference type="Gene3D" id="1.20.1730.10">
    <property type="entry name" value="Sodium/glucose cotransporter"/>
    <property type="match status" value="1"/>
</dbReference>
<dbReference type="PROSITE" id="PS50283">
    <property type="entry name" value="NA_SOLUT_SYMP_3"/>
    <property type="match status" value="1"/>
</dbReference>
<dbReference type="GO" id="GO:0006847">
    <property type="term" value="P:plasma membrane acetate transport"/>
    <property type="evidence" value="ECO:0007669"/>
    <property type="project" value="TreeGrafter"/>
</dbReference>
<dbReference type="AlphaFoldDB" id="A0A8J7KMD4"/>
<dbReference type="CDD" id="cd11480">
    <property type="entry name" value="SLC5sbd_u4"/>
    <property type="match status" value="1"/>
</dbReference>
<protein>
    <submittedName>
        <fullName evidence="11">Cation/acetate symporter</fullName>
    </submittedName>
</protein>
<feature type="transmembrane region" description="Helical" evidence="10">
    <location>
        <begin position="113"/>
        <end position="131"/>
    </location>
</feature>
<dbReference type="GO" id="GO:0015123">
    <property type="term" value="F:acetate transmembrane transporter activity"/>
    <property type="evidence" value="ECO:0007669"/>
    <property type="project" value="TreeGrafter"/>
</dbReference>
<keyword evidence="8 10" id="KW-0472">Membrane</keyword>
<sequence length="563" mass="57666">MTLGLFLAFVAGTLGITVWASRSNRTAADFYTGGRSFSPLQNGLAIGGDYMSAASFLGIAGIIAFTGYDGFLYSIGFLVAWLVALLLVAEPLRNSGRFTMGDVLAARMRQRPVRTAAGASTIVVSIFYLVAQMVGAASVVSLLLGVTGDGAKIWVIVGVGVLMIFYVTVGGMKGTTWVQIVKAGLLMGGAALMTVLVLARFHFNISELLGAAATKSGKGEAFLQPGLKYGATDAWSKLDLVSLGFALVLGTAGLPHILVRFYTVPTARAARRSVIWAIGLIGTFYLMTLVLGFGAAALVGGAAIKKVDPSGNTAATRLAEVLGGGAGSTGGSIMLAFIAAVAFATILAVVAGLTLASSSSFAHDLYANVFRRRGAAAVDGAQREADDKGEVRVARGAAVVIGGVSIVLSIFARDLNVAFLVALAFAIAASANLPAIGFSLFWKRFNTRGATTGIYVGLAAAVGVVALSPVCWGGASATKPAVKLTATQAATCDVPVTSKGVGNPTALFSCTTVAPVPLENPGLVSIPVGFLAAVVGTLLTRRRTDEDSYEAFEVRSLTGVGAR</sequence>
<feature type="transmembrane region" description="Helical" evidence="10">
    <location>
        <begin position="151"/>
        <end position="171"/>
    </location>
</feature>
<feature type="transmembrane region" description="Helical" evidence="10">
    <location>
        <begin position="274"/>
        <end position="304"/>
    </location>
</feature>
<keyword evidence="3" id="KW-0813">Transport</keyword>
<evidence type="ECO:0000256" key="9">
    <source>
        <dbReference type="RuleBase" id="RU362091"/>
    </source>
</evidence>
<keyword evidence="6" id="KW-0769">Symport</keyword>
<feature type="transmembrane region" description="Helical" evidence="10">
    <location>
        <begin position="333"/>
        <end position="356"/>
    </location>
</feature>
<evidence type="ECO:0000313" key="11">
    <source>
        <dbReference type="EMBL" id="MBG6133887.1"/>
    </source>
</evidence>
<dbReference type="GO" id="GO:0005886">
    <property type="term" value="C:plasma membrane"/>
    <property type="evidence" value="ECO:0007669"/>
    <property type="project" value="UniProtKB-SubCell"/>
</dbReference>
<evidence type="ECO:0000256" key="1">
    <source>
        <dbReference type="ARBA" id="ARBA00004651"/>
    </source>
</evidence>
<dbReference type="PANTHER" id="PTHR48086:SF6">
    <property type="entry name" value="CATION_ACETATE SYMPORTER ACTP"/>
    <property type="match status" value="1"/>
</dbReference>
<comment type="caution">
    <text evidence="11">The sequence shown here is derived from an EMBL/GenBank/DDBJ whole genome shotgun (WGS) entry which is preliminary data.</text>
</comment>
<feature type="transmembrane region" description="Helical" evidence="10">
    <location>
        <begin position="418"/>
        <end position="442"/>
    </location>
</feature>
<feature type="transmembrane region" description="Helical" evidence="10">
    <location>
        <begin position="71"/>
        <end position="92"/>
    </location>
</feature>
<evidence type="ECO:0000256" key="3">
    <source>
        <dbReference type="ARBA" id="ARBA00022448"/>
    </source>
</evidence>
<evidence type="ECO:0000256" key="7">
    <source>
        <dbReference type="ARBA" id="ARBA00022989"/>
    </source>
</evidence>
<feature type="transmembrane region" description="Helical" evidence="10">
    <location>
        <begin position="393"/>
        <end position="412"/>
    </location>
</feature>
<dbReference type="PANTHER" id="PTHR48086">
    <property type="entry name" value="SODIUM/PROLINE SYMPORTER-RELATED"/>
    <property type="match status" value="1"/>
</dbReference>
<evidence type="ECO:0000256" key="5">
    <source>
        <dbReference type="ARBA" id="ARBA00022692"/>
    </source>
</evidence>
<keyword evidence="12" id="KW-1185">Reference proteome</keyword>
<comment type="subcellular location">
    <subcellularLocation>
        <location evidence="1">Cell membrane</location>
        <topology evidence="1">Multi-pass membrane protein</topology>
    </subcellularLocation>
</comment>
<reference evidence="11" key="1">
    <citation type="submission" date="2020-11" db="EMBL/GenBank/DDBJ databases">
        <title>Sequencing the genomes of 1000 actinobacteria strains.</title>
        <authorList>
            <person name="Klenk H.-P."/>
        </authorList>
    </citation>
    <scope>NUCLEOTIDE SEQUENCE</scope>
    <source>
        <strain evidence="11">DSM 45356</strain>
    </source>
</reference>
<evidence type="ECO:0000256" key="10">
    <source>
        <dbReference type="SAM" id="Phobius"/>
    </source>
</evidence>
<feature type="transmembrane region" description="Helical" evidence="10">
    <location>
        <begin position="6"/>
        <end position="22"/>
    </location>
</feature>
<organism evidence="11 12">
    <name type="scientific">Longispora fulva</name>
    <dbReference type="NCBI Taxonomy" id="619741"/>
    <lineage>
        <taxon>Bacteria</taxon>
        <taxon>Bacillati</taxon>
        <taxon>Actinomycetota</taxon>
        <taxon>Actinomycetes</taxon>
        <taxon>Micromonosporales</taxon>
        <taxon>Micromonosporaceae</taxon>
        <taxon>Longispora</taxon>
    </lineage>
</organism>
<feature type="transmembrane region" description="Helical" evidence="10">
    <location>
        <begin position="43"/>
        <end position="65"/>
    </location>
</feature>
<dbReference type="EMBL" id="JADOUF010000001">
    <property type="protein sequence ID" value="MBG6133887.1"/>
    <property type="molecule type" value="Genomic_DNA"/>
</dbReference>
<dbReference type="InterPro" id="IPR050277">
    <property type="entry name" value="Sodium:Solute_Symporter"/>
</dbReference>
<evidence type="ECO:0000256" key="8">
    <source>
        <dbReference type="ARBA" id="ARBA00023136"/>
    </source>
</evidence>
<keyword evidence="4" id="KW-1003">Cell membrane</keyword>
<feature type="transmembrane region" description="Helical" evidence="10">
    <location>
        <begin position="454"/>
        <end position="475"/>
    </location>
</feature>
<dbReference type="GO" id="GO:0015293">
    <property type="term" value="F:symporter activity"/>
    <property type="evidence" value="ECO:0007669"/>
    <property type="project" value="UniProtKB-KW"/>
</dbReference>
<evidence type="ECO:0000256" key="2">
    <source>
        <dbReference type="ARBA" id="ARBA00006434"/>
    </source>
</evidence>
<proteinExistence type="inferred from homology"/>
<evidence type="ECO:0000256" key="4">
    <source>
        <dbReference type="ARBA" id="ARBA00022475"/>
    </source>
</evidence>
<comment type="similarity">
    <text evidence="2 9">Belongs to the sodium:solute symporter (SSF) (TC 2.A.21) family.</text>
</comment>
<feature type="transmembrane region" description="Helical" evidence="10">
    <location>
        <begin position="240"/>
        <end position="262"/>
    </location>
</feature>
<accession>A0A8J7KMD4</accession>
<dbReference type="InterPro" id="IPR001734">
    <property type="entry name" value="Na/solute_symporter"/>
</dbReference>
<evidence type="ECO:0000313" key="12">
    <source>
        <dbReference type="Proteomes" id="UP000622552"/>
    </source>
</evidence>
<feature type="transmembrane region" description="Helical" evidence="10">
    <location>
        <begin position="522"/>
        <end position="540"/>
    </location>
</feature>
<feature type="transmembrane region" description="Helical" evidence="10">
    <location>
        <begin position="183"/>
        <end position="203"/>
    </location>
</feature>
<dbReference type="Proteomes" id="UP000622552">
    <property type="component" value="Unassembled WGS sequence"/>
</dbReference>
<evidence type="ECO:0000256" key="6">
    <source>
        <dbReference type="ARBA" id="ARBA00022847"/>
    </source>
</evidence>
<gene>
    <name evidence="11" type="ORF">IW245_000081</name>
</gene>